<evidence type="ECO:0000256" key="2">
    <source>
        <dbReference type="SAM" id="Phobius"/>
    </source>
</evidence>
<keyword evidence="2" id="KW-0812">Transmembrane</keyword>
<protein>
    <submittedName>
        <fullName evidence="3">Glycosyltransferase family 2 protein</fullName>
    </submittedName>
</protein>
<dbReference type="SUPFAM" id="SSF53448">
    <property type="entry name" value="Nucleotide-diphospho-sugar transferases"/>
    <property type="match status" value="1"/>
</dbReference>
<dbReference type="PANTHER" id="PTHR36851">
    <property type="entry name" value="UNNAMED PRODUCT"/>
    <property type="match status" value="1"/>
</dbReference>
<keyword evidence="2" id="KW-1133">Transmembrane helix</keyword>
<dbReference type="RefSeq" id="WP_369000461.1">
    <property type="nucleotide sequence ID" value="NZ_CP158487.1"/>
</dbReference>
<dbReference type="PANTHER" id="PTHR36851:SF1">
    <property type="entry name" value="GLYCO_TRANS_2-LIKE DOMAIN-CONTAINING PROTEIN"/>
    <property type="match status" value="1"/>
</dbReference>
<feature type="transmembrane region" description="Helical" evidence="2">
    <location>
        <begin position="44"/>
        <end position="66"/>
    </location>
</feature>
<dbReference type="AlphaFoldDB" id="A0AB39J420"/>
<dbReference type="InterPro" id="IPR029044">
    <property type="entry name" value="Nucleotide-diphossugar_trans"/>
</dbReference>
<sequence length="560" mass="64159">MDIEIPLGKRTKKYRFFEILPGLLSYGAIILLIILSIVNPVLASIYLLTIILVAFVKTIAISYRVVSGHRNMERASRVDWSRRLMDLESPKESYSRLRDIPSGALLYKQHLENLRFMSAAEEGHFPKPGNIYNALIMPAYNESIEVIEPALKSVLETTYDKTRLIVVFAYEERGGAEIDKTAHILKEKYGKNFHSFHIVKHPKDLPNEVVGKGGNITYAGKWLQQYLQHEGIAFSDVIVTTMDCDNKPHKHYFDYLTYEYITHEDRKHLSFQPICLFTNNIWDVPAPMRVVATGNSFWNIISSMRPYSLRNFASHAQPMSALVEMNFWSTRTIVEDGHQYWRSYFYFNGNYEVVPMFVPIYQDAVLSNGYVKTLRAQFIQLRRWSYGASDVAYVGNNVFNKDRKVRFLPSLARFIRLLDGHVTQACIALIVAFGGWAPLVLNGEAARSVAAHQLPDTVSLIQQVAMVGILVLIFVSFKLLPPRPERYKKRRNILMVMQWALMPVIAIVYSSMASYNAQTHLLLGKYLDKFDVTEKTTVEMNDQGRSRGNKKRGDRVSSAD</sequence>
<feature type="transmembrane region" description="Helical" evidence="2">
    <location>
        <begin position="422"/>
        <end position="440"/>
    </location>
</feature>
<feature type="region of interest" description="Disordered" evidence="1">
    <location>
        <begin position="538"/>
        <end position="560"/>
    </location>
</feature>
<dbReference type="EMBL" id="CP158487">
    <property type="protein sequence ID" value="XDN89188.1"/>
    <property type="molecule type" value="Genomic_DNA"/>
</dbReference>
<name>A0AB39J420_9BACT</name>
<gene>
    <name evidence="3" type="ORF">TM074_00535</name>
</gene>
<feature type="transmembrane region" description="Helical" evidence="2">
    <location>
        <begin position="16"/>
        <end position="38"/>
    </location>
</feature>
<accession>A0AB39J420</accession>
<feature type="transmembrane region" description="Helical" evidence="2">
    <location>
        <begin position="492"/>
        <end position="512"/>
    </location>
</feature>
<proteinExistence type="predicted"/>
<reference evidence="3" key="1">
    <citation type="submission" date="2024-06" db="EMBL/GenBank/DDBJ databases">
        <authorList>
            <person name="Atkinson C."/>
            <person name="McLean J."/>
            <person name="Gallagher L."/>
            <person name="Bor B."/>
            <person name="Mougous J."/>
        </authorList>
    </citation>
    <scope>NUCLEOTIDE SEQUENCE</scope>
    <source>
        <strain evidence="3">TM7-074</strain>
    </source>
</reference>
<keyword evidence="2" id="KW-0472">Membrane</keyword>
<evidence type="ECO:0000313" key="3">
    <source>
        <dbReference type="EMBL" id="XDN89188.1"/>
    </source>
</evidence>
<evidence type="ECO:0000256" key="1">
    <source>
        <dbReference type="SAM" id="MobiDB-lite"/>
    </source>
</evidence>
<dbReference type="Gene3D" id="3.90.550.10">
    <property type="entry name" value="Spore Coat Polysaccharide Biosynthesis Protein SpsA, Chain A"/>
    <property type="match status" value="1"/>
</dbReference>
<organism evidence="3">
    <name type="scientific">Candidatus Nanosynbacter sp. TM7-074</name>
    <dbReference type="NCBI Taxonomy" id="3158573"/>
    <lineage>
        <taxon>Bacteria</taxon>
        <taxon>Candidatus Saccharimonadota</taxon>
        <taxon>Candidatus Saccharimonadia</taxon>
        <taxon>Candidatus Nanosynbacterales</taxon>
        <taxon>Candidatus Nanosynbacteraceae</taxon>
        <taxon>Candidatus Nanosynbacter</taxon>
    </lineage>
</organism>
<feature type="transmembrane region" description="Helical" evidence="2">
    <location>
        <begin position="460"/>
        <end position="480"/>
    </location>
</feature>